<organism evidence="1">
    <name type="scientific">Arundo donax</name>
    <name type="common">Giant reed</name>
    <name type="synonym">Donax arundinaceus</name>
    <dbReference type="NCBI Taxonomy" id="35708"/>
    <lineage>
        <taxon>Eukaryota</taxon>
        <taxon>Viridiplantae</taxon>
        <taxon>Streptophyta</taxon>
        <taxon>Embryophyta</taxon>
        <taxon>Tracheophyta</taxon>
        <taxon>Spermatophyta</taxon>
        <taxon>Magnoliopsida</taxon>
        <taxon>Liliopsida</taxon>
        <taxon>Poales</taxon>
        <taxon>Poaceae</taxon>
        <taxon>PACMAD clade</taxon>
        <taxon>Arundinoideae</taxon>
        <taxon>Arundineae</taxon>
        <taxon>Arundo</taxon>
    </lineage>
</organism>
<dbReference type="AlphaFoldDB" id="A0A0A9U5W2"/>
<protein>
    <submittedName>
        <fullName evidence="1">Uncharacterized protein</fullName>
    </submittedName>
</protein>
<reference evidence="1" key="2">
    <citation type="journal article" date="2015" name="Data Brief">
        <title>Shoot transcriptome of the giant reed, Arundo donax.</title>
        <authorList>
            <person name="Barrero R.A."/>
            <person name="Guerrero F.D."/>
            <person name="Moolhuijzen P."/>
            <person name="Goolsby J.A."/>
            <person name="Tidwell J."/>
            <person name="Bellgard S.E."/>
            <person name="Bellgard M.I."/>
        </authorList>
    </citation>
    <scope>NUCLEOTIDE SEQUENCE</scope>
    <source>
        <tissue evidence="1">Shoot tissue taken approximately 20 cm above the soil surface</tissue>
    </source>
</reference>
<evidence type="ECO:0000313" key="1">
    <source>
        <dbReference type="EMBL" id="JAE19978.1"/>
    </source>
</evidence>
<reference evidence="1" key="1">
    <citation type="submission" date="2014-09" db="EMBL/GenBank/DDBJ databases">
        <authorList>
            <person name="Magalhaes I.L.F."/>
            <person name="Oliveira U."/>
            <person name="Santos F.R."/>
            <person name="Vidigal T.H.D.A."/>
            <person name="Brescovit A.D."/>
            <person name="Santos A.J."/>
        </authorList>
    </citation>
    <scope>NUCLEOTIDE SEQUENCE</scope>
    <source>
        <tissue evidence="1">Shoot tissue taken approximately 20 cm above the soil surface</tissue>
    </source>
</reference>
<accession>A0A0A9U5W2</accession>
<dbReference type="EMBL" id="GBRH01177918">
    <property type="protein sequence ID" value="JAE19978.1"/>
    <property type="molecule type" value="Transcribed_RNA"/>
</dbReference>
<sequence>MGHQGICIGQHYLALKISENKLCPHLQAGKLEIDACYQYIHTSH</sequence>
<name>A0A0A9U5W2_ARUDO</name>
<proteinExistence type="predicted"/>